<dbReference type="InterPro" id="IPR050099">
    <property type="entry name" value="SIS_GmhA/DiaA_subfam"/>
</dbReference>
<organism evidence="2 3">
    <name type="scientific">Gordoniibacillus kamchatkensis</name>
    <dbReference type="NCBI Taxonomy" id="1590651"/>
    <lineage>
        <taxon>Bacteria</taxon>
        <taxon>Bacillati</taxon>
        <taxon>Bacillota</taxon>
        <taxon>Bacilli</taxon>
        <taxon>Bacillales</taxon>
        <taxon>Paenibacillaceae</taxon>
        <taxon>Gordoniibacillus</taxon>
    </lineage>
</organism>
<evidence type="ECO:0000259" key="1">
    <source>
        <dbReference type="PROSITE" id="PS51464"/>
    </source>
</evidence>
<dbReference type="SUPFAM" id="SSF53697">
    <property type="entry name" value="SIS domain"/>
    <property type="match status" value="1"/>
</dbReference>
<evidence type="ECO:0000313" key="3">
    <source>
        <dbReference type="Proteomes" id="UP000031967"/>
    </source>
</evidence>
<protein>
    <recommendedName>
        <fullName evidence="1">SIS domain-containing protein</fullName>
    </recommendedName>
</protein>
<comment type="caution">
    <text evidence="2">The sequence shown here is derived from an EMBL/GenBank/DDBJ whole genome shotgun (WGS) entry which is preliminary data.</text>
</comment>
<name>A0ABR5ABQ5_9BACL</name>
<dbReference type="Gene3D" id="3.40.50.10490">
    <property type="entry name" value="Glucose-6-phosphate isomerase like protein, domain 1"/>
    <property type="match status" value="1"/>
</dbReference>
<proteinExistence type="predicted"/>
<evidence type="ECO:0000313" key="2">
    <source>
        <dbReference type="EMBL" id="KIL38417.1"/>
    </source>
</evidence>
<dbReference type="RefSeq" id="WP_041051227.1">
    <property type="nucleotide sequence ID" value="NZ_JXAK01000062.1"/>
</dbReference>
<dbReference type="InterPro" id="IPR001347">
    <property type="entry name" value="SIS_dom"/>
</dbReference>
<dbReference type="CDD" id="cd05006">
    <property type="entry name" value="SIS_GmhA"/>
    <property type="match status" value="1"/>
</dbReference>
<sequence length="195" mass="21827">MFKSYYDSYSSEFIHTIQSLNFDLVRTIQEEMEQARVEERQLFVIGNGGSATSATHWACDFGKGVNVEGNTRFRVQSLTDNTAWMTALGNDISYEDIFLEQLKNVLKRGDLVIGLSVSGNSENVVRAFRYAKEQGAKIIAIVGAKEGKMKELADIALVVPSEDYGIVEDVHMFVNHVISQYLRRVYLETKAAAGN</sequence>
<dbReference type="Proteomes" id="UP000031967">
    <property type="component" value="Unassembled WGS sequence"/>
</dbReference>
<dbReference type="InterPro" id="IPR046348">
    <property type="entry name" value="SIS_dom_sf"/>
</dbReference>
<dbReference type="InterPro" id="IPR035461">
    <property type="entry name" value="GmhA/DiaA"/>
</dbReference>
<dbReference type="EMBL" id="JXAK01000062">
    <property type="protein sequence ID" value="KIL38417.1"/>
    <property type="molecule type" value="Genomic_DNA"/>
</dbReference>
<feature type="domain" description="SIS" evidence="1">
    <location>
        <begin position="28"/>
        <end position="188"/>
    </location>
</feature>
<dbReference type="PANTHER" id="PTHR30390">
    <property type="entry name" value="SEDOHEPTULOSE 7-PHOSPHATE ISOMERASE / DNAA INITIATOR-ASSOCIATING FACTOR FOR REPLICATION INITIATION"/>
    <property type="match status" value="1"/>
</dbReference>
<dbReference type="Pfam" id="PF13580">
    <property type="entry name" value="SIS_2"/>
    <property type="match status" value="1"/>
</dbReference>
<dbReference type="PROSITE" id="PS51464">
    <property type="entry name" value="SIS"/>
    <property type="match status" value="1"/>
</dbReference>
<gene>
    <name evidence="2" type="ORF">SD70_26515</name>
</gene>
<keyword evidence="3" id="KW-1185">Reference proteome</keyword>
<reference evidence="2 3" key="1">
    <citation type="submission" date="2014-12" db="EMBL/GenBank/DDBJ databases">
        <title>Draft genome sequence of Paenibacillus kamchatkensis strain B-2647.</title>
        <authorList>
            <person name="Karlyshev A.V."/>
            <person name="Kudryashova E.B."/>
        </authorList>
    </citation>
    <scope>NUCLEOTIDE SEQUENCE [LARGE SCALE GENOMIC DNA]</scope>
    <source>
        <strain evidence="2 3">VKM B-2647</strain>
    </source>
</reference>
<dbReference type="PANTHER" id="PTHR30390:SF8">
    <property type="entry name" value="SUGAR ISOMERASE (SIS)"/>
    <property type="match status" value="1"/>
</dbReference>
<accession>A0ABR5ABQ5</accession>